<dbReference type="InterPro" id="IPR013164">
    <property type="entry name" value="Cadherin_N"/>
</dbReference>
<keyword evidence="16" id="KW-1185">Reference proteome</keyword>
<keyword evidence="5 14" id="KW-0732">Signal</keyword>
<dbReference type="GO" id="GO:0007156">
    <property type="term" value="P:homophilic cell adhesion via plasma membrane adhesion molecules"/>
    <property type="evidence" value="ECO:0007669"/>
    <property type="project" value="InterPro"/>
</dbReference>
<evidence type="ECO:0000313" key="17">
    <source>
        <dbReference type="RefSeq" id="XP_030921405.1"/>
    </source>
</evidence>
<feature type="domain" description="Cadherin" evidence="15">
    <location>
        <begin position="1881"/>
        <end position="1977"/>
    </location>
</feature>
<keyword evidence="4" id="KW-0812">Transmembrane</keyword>
<dbReference type="FunFam" id="2.60.40.60:FF:000129">
    <property type="entry name" value="protocadherin alpha-C2 isoform X1"/>
    <property type="match status" value="2"/>
</dbReference>
<dbReference type="InterPro" id="IPR020894">
    <property type="entry name" value="Cadherin_CS"/>
</dbReference>
<feature type="domain" description="Cadherin" evidence="15">
    <location>
        <begin position="44"/>
        <end position="130"/>
    </location>
</feature>
<dbReference type="GO" id="GO:0005509">
    <property type="term" value="F:calcium ion binding"/>
    <property type="evidence" value="ECO:0007669"/>
    <property type="project" value="UniProtKB-UniRule"/>
</dbReference>
<evidence type="ECO:0000256" key="14">
    <source>
        <dbReference type="SAM" id="SignalP"/>
    </source>
</evidence>
<dbReference type="FunFam" id="2.60.40.60:FF:000018">
    <property type="entry name" value="Protocadherin gamma c3"/>
    <property type="match status" value="2"/>
</dbReference>
<reference evidence="17" key="1">
    <citation type="submission" date="2025-08" db="UniProtKB">
        <authorList>
            <consortium name="RefSeq"/>
        </authorList>
    </citation>
    <scope>IDENTIFICATION</scope>
</reference>
<feature type="signal peptide" evidence="14">
    <location>
        <begin position="1"/>
        <end position="26"/>
    </location>
</feature>
<protein>
    <submittedName>
        <fullName evidence="17">Protocadherin-16-like</fullName>
    </submittedName>
</protein>
<feature type="domain" description="Cadherin" evidence="15">
    <location>
        <begin position="1051"/>
        <end position="1265"/>
    </location>
</feature>
<dbReference type="CDD" id="cd11304">
    <property type="entry name" value="Cadherin_repeat"/>
    <property type="match status" value="17"/>
</dbReference>
<feature type="domain" description="Cadherin" evidence="15">
    <location>
        <begin position="450"/>
        <end position="521"/>
    </location>
</feature>
<dbReference type="PROSITE" id="PS00232">
    <property type="entry name" value="CADHERIN_1"/>
    <property type="match status" value="8"/>
</dbReference>
<dbReference type="Pfam" id="PF00028">
    <property type="entry name" value="Cadherin"/>
    <property type="match status" value="12"/>
</dbReference>
<dbReference type="OrthoDB" id="6252479at2759"/>
<dbReference type="SUPFAM" id="SSF49313">
    <property type="entry name" value="Cadherin-like"/>
    <property type="match status" value="17"/>
</dbReference>
<keyword evidence="10" id="KW-0472">Membrane</keyword>
<feature type="domain" description="Cadherin" evidence="15">
    <location>
        <begin position="946"/>
        <end position="1050"/>
    </location>
</feature>
<evidence type="ECO:0000256" key="1">
    <source>
        <dbReference type="ARBA" id="ARBA00003436"/>
    </source>
</evidence>
<comment type="subcellular location">
    <subcellularLocation>
        <location evidence="2">Cell membrane</location>
        <topology evidence="2">Single-pass type I membrane protein</topology>
    </subcellularLocation>
</comment>
<keyword evidence="3" id="KW-1003">Cell membrane</keyword>
<feature type="domain" description="Cadherin" evidence="15">
    <location>
        <begin position="732"/>
        <end position="840"/>
    </location>
</feature>
<keyword evidence="11" id="KW-0325">Glycoprotein</keyword>
<dbReference type="InterPro" id="IPR032455">
    <property type="entry name" value="Cadherin_C"/>
</dbReference>
<evidence type="ECO:0000256" key="11">
    <source>
        <dbReference type="ARBA" id="ARBA00023180"/>
    </source>
</evidence>
<evidence type="ECO:0000256" key="9">
    <source>
        <dbReference type="ARBA" id="ARBA00022989"/>
    </source>
</evidence>
<evidence type="ECO:0000256" key="8">
    <source>
        <dbReference type="ARBA" id="ARBA00022889"/>
    </source>
</evidence>
<feature type="domain" description="Cadherin" evidence="15">
    <location>
        <begin position="1659"/>
        <end position="1767"/>
    </location>
</feature>
<dbReference type="FunFam" id="2.60.40.60:FF:000007">
    <property type="entry name" value="Protocadherin alpha 2"/>
    <property type="match status" value="1"/>
</dbReference>
<keyword evidence="9" id="KW-1133">Transmembrane helix</keyword>
<name>A0A8N5F614_GEOFO</name>
<dbReference type="Pfam" id="PF08266">
    <property type="entry name" value="Cadherin_2"/>
    <property type="match status" value="3"/>
</dbReference>
<sequence>MKRRGGRRQRALLWAVLLAAWEAAWGQLRYSVPEEMPKGSFVGDVAKDLGLQLTALKDRDAHVFDTGRTRYFFLDLQNGHLSMMEQVDREEICAAVAKCVLNFEILVKGPMNIYKGEVEIIDINDNPPSFPERRNVLEISENTAPGARFPLERAHDPDIGVNSLQNYECSESSYFTLDVKTGDDGVKYPELLLVKSLDREQKAAHHLILTATDNGSPVKSGSTTIEIIVLDGNDNAPEFTQSVYRVTVKEDLAVGSRVLQVTATDRDEGPNAEVKYSFFQIPEKFDETFKVDPESGEIVVTENLNFEEHEFYELVVQARDAGGLSSHSKVLIKVVDVNNYVPEIVVMSVFTPVPEDTPVGTVIAIFSVQDRDSGVNGEVQCSISDSHPFRLEKSFDNYYRVVTAELLDREQVSEYNVTVRAADGGSPALQSSAVLALRVLDVNDNAPLFLEERYSARLAENNAAGALVLTVRATDADWGQNARVRYRLAEGRVRGAPLSSYVSVQAETGALYALRSLDYEQLLLALRLRRCHRQHLLPPDSGALRGVPVSHFVGIDGVRAFLHSYSHDVSLTADSRKSHLRFSAASCCDTLPVRPPDEASGDLVPSGDQVTESGWQVASQSLGFRLRLSINDHCSKLALGESLCWPRLGLSADQLPARKLQVATAGKKQQQYFTVNEENGNLYVNERLDREEMCGESATCSVSFEVLVHNPLNIFHVEVDIQDMNDNAPHFLRENFQLEINELTSPGARFYLGTAEDADVGSNSLQGYELEANKYFAVEVKESQEGSKFAELVLRHSLDREREDSLSLVLTALDGGDPPRTGTAQLRINVTDANDNPPVFAQDRYRVSLREDTPPGSTVLNIFASDADAGTNARITYGFGEMPAKALQKFMVDGERGMITLQEALDFEDTRTFSLAVEARDGGGLVAHCKVEVEVLDVNDNAPEVTLTSVSSPVPEDAPAGTVVALLKVRDRDSGENGQVSCELSGEAPLSIVASSGGSYKVVTSGALDREQASEQRVTVVARDRGRPALWSSRELVLEVSDVNDNAPVFEEAAYSAYVAENNAAGALVLRVQARDADAGANGRVSYWLAGGSAGAADNNFVPQMIPLSRSGHNLAGRRLRAPLLTERSERKLGALPAAPPAADRITRSIALCPNLRSPIVPAVLVHSGARWRHRQLRTVQELRALSGSGIGSAVLRCRRFRGRDVRGGEALGPAAASSALGRAAGGLGGGGLLLRASDGGDPARTGTARIRVTVLDANDNAPVFSQAEYTVRVPEDVPVGSVLVTVTATDADEGLNGQVKYSLHKISDRASEHFNLDSETGEITVKDDLDFEEISSHELEVQAHDGGELSDTAKVVITVTDVNDNVPKISVRSALKDISEDAQPGTVVALLHVQDRDSGANGHVRCSIDKDVPFRLEKSYEDYYRVVTARELDREQVSEYNVTVRAADGGSPALQSSAVLALRVLDVNDNAPLFLEERYSARLAENNAAGALVLTVRATDADWGQNARVRYRGCDPLPARPPPDEPAPLLGDDDPTGALPADSASVPRAAGRLRYAIPEELARGSLVGPLARDLGLSADQLPARKLQVATAGKKQLKYFMVNEENGNLYVNERLDREEMCGESATCSVSFEALVHNPLNIFRVEVAIEDVNDNSPVFSKAALELEITELTVPGTRFPLEMARDADVGSNSQLTYQLASNPSFSLILDENPGGKKQPALVLEKALDREKQSSFELVLMAVDGGDPARSGTVEVRINVTDANDNQPVFSQRLYEARAAENLPAWSLVLQVVATDADAGSNGRVFYSFGNVPDAIRRLFAVDIDSGEVRLVGPLDFEEKNKYIFGLEARDGGGLTDHCEVHIDITDENDNPPEISILSLSSPVPEDAPEGTVVALLKVRDRDSGENGQVSCELSGEAPLSIVASSGGSYKVVTSGALDREQASEQRVTVVARDRGRPALWSSRELVLEVSDVNDNAPVFEEAAYSAYVAENNAAGALVLRVQARDADAGANGRVSYWLAGGSAGAAD</sequence>
<accession>A0A8N5F614</accession>
<feature type="domain" description="Cadherin" evidence="15">
    <location>
        <begin position="1379"/>
        <end position="1475"/>
    </location>
</feature>
<evidence type="ECO:0000259" key="15">
    <source>
        <dbReference type="PROSITE" id="PS50268"/>
    </source>
</evidence>
<feature type="domain" description="Cadherin" evidence="15">
    <location>
        <begin position="841"/>
        <end position="945"/>
    </location>
</feature>
<keyword evidence="7 12" id="KW-0106">Calcium</keyword>
<dbReference type="PROSITE" id="PS50268">
    <property type="entry name" value="CADHERIN_2"/>
    <property type="match status" value="17"/>
</dbReference>
<dbReference type="Proteomes" id="UP000504602">
    <property type="component" value="Unplaced"/>
</dbReference>
<dbReference type="InterPro" id="IPR015919">
    <property type="entry name" value="Cadherin-like_sf"/>
</dbReference>
<dbReference type="FunFam" id="2.60.40.60:FF:000002">
    <property type="entry name" value="Protocadherin alpha 2"/>
    <property type="match status" value="4"/>
</dbReference>
<feature type="region of interest" description="Disordered" evidence="13">
    <location>
        <begin position="1513"/>
        <end position="1545"/>
    </location>
</feature>
<proteinExistence type="predicted"/>
<organism evidence="16 17">
    <name type="scientific">Geospiza fortis</name>
    <name type="common">Medium ground-finch</name>
    <dbReference type="NCBI Taxonomy" id="48883"/>
    <lineage>
        <taxon>Eukaryota</taxon>
        <taxon>Metazoa</taxon>
        <taxon>Chordata</taxon>
        <taxon>Craniata</taxon>
        <taxon>Vertebrata</taxon>
        <taxon>Euteleostomi</taxon>
        <taxon>Archelosauria</taxon>
        <taxon>Archosauria</taxon>
        <taxon>Dinosauria</taxon>
        <taxon>Saurischia</taxon>
        <taxon>Theropoda</taxon>
        <taxon>Coelurosauria</taxon>
        <taxon>Aves</taxon>
        <taxon>Neognathae</taxon>
        <taxon>Neoaves</taxon>
        <taxon>Telluraves</taxon>
        <taxon>Australaves</taxon>
        <taxon>Passeriformes</taxon>
        <taxon>Thraupidae</taxon>
        <taxon>Geospiza</taxon>
    </lineage>
</organism>
<feature type="domain" description="Cadherin" evidence="15">
    <location>
        <begin position="1978"/>
        <end position="2021"/>
    </location>
</feature>
<dbReference type="Pfam" id="PF16492">
    <property type="entry name" value="Cadherin_C_2"/>
    <property type="match status" value="1"/>
</dbReference>
<evidence type="ECO:0000256" key="13">
    <source>
        <dbReference type="SAM" id="MobiDB-lite"/>
    </source>
</evidence>
<feature type="domain" description="Cadherin" evidence="15">
    <location>
        <begin position="131"/>
        <end position="239"/>
    </location>
</feature>
<feature type="domain" description="Cadherin" evidence="15">
    <location>
        <begin position="1476"/>
        <end position="1658"/>
    </location>
</feature>
<dbReference type="GeneID" id="102034981"/>
<evidence type="ECO:0000256" key="5">
    <source>
        <dbReference type="ARBA" id="ARBA00022729"/>
    </source>
</evidence>
<feature type="chain" id="PRO_5035444518" evidence="14">
    <location>
        <begin position="27"/>
        <end position="2025"/>
    </location>
</feature>
<dbReference type="Gene3D" id="2.60.40.60">
    <property type="entry name" value="Cadherins"/>
    <property type="match status" value="19"/>
</dbReference>
<comment type="function">
    <text evidence="1">Potential calcium-dependent cell-adhesion protein. May be involved in the establishment and maintenance of specific neuronal connections in the brain.</text>
</comment>
<feature type="domain" description="Cadherin" evidence="15">
    <location>
        <begin position="1768"/>
        <end position="1872"/>
    </location>
</feature>
<feature type="domain" description="Cadherin" evidence="15">
    <location>
        <begin position="672"/>
        <end position="731"/>
    </location>
</feature>
<keyword evidence="6" id="KW-0677">Repeat</keyword>
<evidence type="ECO:0000256" key="6">
    <source>
        <dbReference type="ARBA" id="ARBA00022737"/>
    </source>
</evidence>
<dbReference type="FunFam" id="2.60.40.60:FF:000248">
    <property type="entry name" value="Protocadherin 10"/>
    <property type="match status" value="2"/>
</dbReference>
<dbReference type="RefSeq" id="XP_030921405.1">
    <property type="nucleotide sequence ID" value="XM_031065545.1"/>
</dbReference>
<evidence type="ECO:0000256" key="7">
    <source>
        <dbReference type="ARBA" id="ARBA00022837"/>
    </source>
</evidence>
<dbReference type="SMART" id="SM00112">
    <property type="entry name" value="CA"/>
    <property type="match status" value="15"/>
</dbReference>
<feature type="domain" description="Cadherin" evidence="15">
    <location>
        <begin position="240"/>
        <end position="344"/>
    </location>
</feature>
<evidence type="ECO:0000256" key="4">
    <source>
        <dbReference type="ARBA" id="ARBA00022692"/>
    </source>
</evidence>
<evidence type="ECO:0000313" key="16">
    <source>
        <dbReference type="Proteomes" id="UP000504602"/>
    </source>
</evidence>
<dbReference type="InterPro" id="IPR002126">
    <property type="entry name" value="Cadherin-like_dom"/>
</dbReference>
<evidence type="ECO:0000256" key="10">
    <source>
        <dbReference type="ARBA" id="ARBA00023136"/>
    </source>
</evidence>
<dbReference type="PANTHER" id="PTHR24028">
    <property type="entry name" value="CADHERIN-87A"/>
    <property type="match status" value="1"/>
</dbReference>
<dbReference type="GO" id="GO:0005886">
    <property type="term" value="C:plasma membrane"/>
    <property type="evidence" value="ECO:0007669"/>
    <property type="project" value="UniProtKB-SubCell"/>
</dbReference>
<dbReference type="PANTHER" id="PTHR24028:SF234">
    <property type="entry name" value="PROTOCADHERIN GAMMA-A3"/>
    <property type="match status" value="1"/>
</dbReference>
<evidence type="ECO:0000256" key="12">
    <source>
        <dbReference type="PROSITE-ProRule" id="PRU00043"/>
    </source>
</evidence>
<gene>
    <name evidence="17" type="primary">LOC102034981</name>
</gene>
<dbReference type="PRINTS" id="PR00205">
    <property type="entry name" value="CADHERIN"/>
</dbReference>
<evidence type="ECO:0000256" key="3">
    <source>
        <dbReference type="ARBA" id="ARBA00022475"/>
    </source>
</evidence>
<evidence type="ECO:0000256" key="2">
    <source>
        <dbReference type="ARBA" id="ARBA00004251"/>
    </source>
</evidence>
<feature type="domain" description="Cadherin" evidence="15">
    <location>
        <begin position="1266"/>
        <end position="1370"/>
    </location>
</feature>
<feature type="domain" description="Cadherin" evidence="15">
    <location>
        <begin position="353"/>
        <end position="449"/>
    </location>
</feature>
<dbReference type="FunFam" id="2.60.40.60:FF:000006">
    <property type="entry name" value="Protocadherin alpha 2"/>
    <property type="match status" value="2"/>
</dbReference>
<keyword evidence="8" id="KW-0130">Cell adhesion</keyword>
<dbReference type="InterPro" id="IPR050174">
    <property type="entry name" value="Protocadherin/Cadherin-CA"/>
</dbReference>